<proteinExistence type="predicted"/>
<organism evidence="1 2">
    <name type="scientific">Panagrolaimus sp. PS1159</name>
    <dbReference type="NCBI Taxonomy" id="55785"/>
    <lineage>
        <taxon>Eukaryota</taxon>
        <taxon>Metazoa</taxon>
        <taxon>Ecdysozoa</taxon>
        <taxon>Nematoda</taxon>
        <taxon>Chromadorea</taxon>
        <taxon>Rhabditida</taxon>
        <taxon>Tylenchina</taxon>
        <taxon>Panagrolaimomorpha</taxon>
        <taxon>Panagrolaimoidea</taxon>
        <taxon>Panagrolaimidae</taxon>
        <taxon>Panagrolaimus</taxon>
    </lineage>
</organism>
<name>A0AC35G8H3_9BILA</name>
<dbReference type="Proteomes" id="UP000887580">
    <property type="component" value="Unplaced"/>
</dbReference>
<evidence type="ECO:0000313" key="2">
    <source>
        <dbReference type="WBParaSite" id="PS1159_v2.g272.t1"/>
    </source>
</evidence>
<reference evidence="2" key="1">
    <citation type="submission" date="2022-11" db="UniProtKB">
        <authorList>
            <consortium name="WormBaseParasite"/>
        </authorList>
    </citation>
    <scope>IDENTIFICATION</scope>
</reference>
<dbReference type="WBParaSite" id="PS1159_v2.g272.t1">
    <property type="protein sequence ID" value="PS1159_v2.g272.t1"/>
    <property type="gene ID" value="PS1159_v2.g272"/>
</dbReference>
<sequence length="167" mass="19235">MNKIDYEEILKQLRRFMFNDEREIEWLENESKDCAEHSIKDLAIKAGFKSTAEMLKSEFSGFIFFVKKNVIKAKTKKLYASSELQDILSLQKRTTKKPAAKNKRVRRFGNGGGRYQSQFNISRTTPKLKVTSVAAVTFAAVSKETDRKRPTINKSSVIMTNIHRHLS</sequence>
<evidence type="ECO:0000313" key="1">
    <source>
        <dbReference type="Proteomes" id="UP000887580"/>
    </source>
</evidence>
<accession>A0AC35G8H3</accession>
<protein>
    <submittedName>
        <fullName evidence="2">Uncharacterized protein</fullName>
    </submittedName>
</protein>